<reference evidence="4 5" key="1">
    <citation type="submission" date="2013-09" db="EMBL/GenBank/DDBJ databases">
        <title>Complete genome sequence of Corynebacterium doosanense CAU 212(T) (=DSM 45436(T)), isolated from activated sludge.</title>
        <authorList>
            <person name="Schaffert L."/>
            <person name="Albersmeier A."/>
            <person name="Kalinowski J."/>
            <person name="Ruckert C."/>
        </authorList>
    </citation>
    <scope>NUCLEOTIDE SEQUENCE [LARGE SCALE GENOMIC DNA]</scope>
    <source>
        <strain evidence="4 5">CAU 212</strain>
    </source>
</reference>
<feature type="signal peptide" evidence="2">
    <location>
        <begin position="1"/>
        <end position="30"/>
    </location>
</feature>
<dbReference type="InterPro" id="IPR001638">
    <property type="entry name" value="Solute-binding_3/MltF_N"/>
</dbReference>
<dbReference type="Gene3D" id="3.40.190.10">
    <property type="entry name" value="Periplasmic binding protein-like II"/>
    <property type="match status" value="1"/>
</dbReference>
<evidence type="ECO:0000259" key="3">
    <source>
        <dbReference type="Pfam" id="PF00497"/>
    </source>
</evidence>
<name>A0A097IEZ6_9CORY</name>
<dbReference type="Proteomes" id="UP000029914">
    <property type="component" value="Chromosome"/>
</dbReference>
<dbReference type="RefSeq" id="WP_018022614.1">
    <property type="nucleotide sequence ID" value="NZ_AQUX01000010.1"/>
</dbReference>
<dbReference type="eggNOG" id="COG0834">
    <property type="taxonomic scope" value="Bacteria"/>
</dbReference>
<feature type="domain" description="Solute-binding protein family 3/N-terminal" evidence="3">
    <location>
        <begin position="42"/>
        <end position="135"/>
    </location>
</feature>
<dbReference type="OrthoDB" id="6150901at2"/>
<keyword evidence="5" id="KW-1185">Reference proteome</keyword>
<accession>A0A097IEZ6</accession>
<dbReference type="KEGG" id="cdo:CDOO_05060"/>
<sequence>MITARRRLSTLVLTPCILALSACGSIPADSAGTLDRTRGGTLVVGVSENEPWTDVDDSTGEVSGSEAELIEGFAESIDAGVEWVPGSESVLAEQIKEGELDVIIGGLTKKSPWSSHMALTRPYTDNNVMGVQMGENELQVALERYLAEESGEI</sequence>
<keyword evidence="1 2" id="KW-0732">Signal</keyword>
<dbReference type="HOGENOM" id="CLU_1658498_0_0_11"/>
<dbReference type="AlphaFoldDB" id="A0A097IEZ6"/>
<proteinExistence type="predicted"/>
<evidence type="ECO:0000256" key="2">
    <source>
        <dbReference type="SAM" id="SignalP"/>
    </source>
</evidence>
<dbReference type="STRING" id="558173.CDOO_05060"/>
<dbReference type="SUPFAM" id="SSF53850">
    <property type="entry name" value="Periplasmic binding protein-like II"/>
    <property type="match status" value="1"/>
</dbReference>
<evidence type="ECO:0000256" key="1">
    <source>
        <dbReference type="ARBA" id="ARBA00022729"/>
    </source>
</evidence>
<dbReference type="Pfam" id="PF00497">
    <property type="entry name" value="SBP_bac_3"/>
    <property type="match status" value="1"/>
</dbReference>
<protein>
    <submittedName>
        <fullName evidence="4">ABC transporter substrate-binding protein</fullName>
    </submittedName>
</protein>
<evidence type="ECO:0000313" key="4">
    <source>
        <dbReference type="EMBL" id="AIT60694.1"/>
    </source>
</evidence>
<dbReference type="PROSITE" id="PS51257">
    <property type="entry name" value="PROKAR_LIPOPROTEIN"/>
    <property type="match status" value="1"/>
</dbReference>
<dbReference type="EMBL" id="CP006764">
    <property type="protein sequence ID" value="AIT60694.1"/>
    <property type="molecule type" value="Genomic_DNA"/>
</dbReference>
<dbReference type="PANTHER" id="PTHR35936">
    <property type="entry name" value="MEMBRANE-BOUND LYTIC MUREIN TRANSGLYCOSYLASE F"/>
    <property type="match status" value="1"/>
</dbReference>
<gene>
    <name evidence="4" type="ORF">CDOO_05060</name>
</gene>
<evidence type="ECO:0000313" key="5">
    <source>
        <dbReference type="Proteomes" id="UP000029914"/>
    </source>
</evidence>
<organism evidence="4 5">
    <name type="scientific">Corynebacterium doosanense CAU 212 = DSM 45436</name>
    <dbReference type="NCBI Taxonomy" id="558173"/>
    <lineage>
        <taxon>Bacteria</taxon>
        <taxon>Bacillati</taxon>
        <taxon>Actinomycetota</taxon>
        <taxon>Actinomycetes</taxon>
        <taxon>Mycobacteriales</taxon>
        <taxon>Corynebacteriaceae</taxon>
        <taxon>Corynebacterium</taxon>
    </lineage>
</organism>
<feature type="chain" id="PRO_5039426799" evidence="2">
    <location>
        <begin position="31"/>
        <end position="153"/>
    </location>
</feature>